<dbReference type="PROSITE" id="PS00718">
    <property type="entry name" value="SIGMA54_2"/>
    <property type="match status" value="1"/>
</dbReference>
<comment type="similarity">
    <text evidence="1">Belongs to the sigma-54 factor family.</text>
</comment>
<evidence type="ECO:0000259" key="9">
    <source>
        <dbReference type="Pfam" id="PF04552"/>
    </source>
</evidence>
<evidence type="ECO:0000256" key="5">
    <source>
        <dbReference type="ARBA" id="ARBA00023015"/>
    </source>
</evidence>
<evidence type="ECO:0000256" key="4">
    <source>
        <dbReference type="ARBA" id="ARBA00022695"/>
    </source>
</evidence>
<dbReference type="PRINTS" id="PR00045">
    <property type="entry name" value="SIGMA54FCT"/>
</dbReference>
<dbReference type="KEGG" id="pswu:SY83_01180"/>
<dbReference type="PIRSF" id="PIRSF000774">
    <property type="entry name" value="RpoN"/>
    <property type="match status" value="1"/>
</dbReference>
<dbReference type="OrthoDB" id="9814402at2"/>
<evidence type="ECO:0000256" key="8">
    <source>
        <dbReference type="ARBA" id="ARBA00023163"/>
    </source>
</evidence>
<keyword evidence="2" id="KW-0240">DNA-directed RNA polymerase</keyword>
<dbReference type="InterPro" id="IPR007046">
    <property type="entry name" value="RNA_pol_sigma_54_core-bd"/>
</dbReference>
<evidence type="ECO:0000256" key="7">
    <source>
        <dbReference type="ARBA" id="ARBA00023125"/>
    </source>
</evidence>
<dbReference type="PANTHER" id="PTHR32248:SF4">
    <property type="entry name" value="RNA POLYMERASE SIGMA-54 FACTOR"/>
    <property type="match status" value="1"/>
</dbReference>
<evidence type="ECO:0000259" key="10">
    <source>
        <dbReference type="Pfam" id="PF04963"/>
    </source>
</evidence>
<proteinExistence type="inferred from homology"/>
<dbReference type="PROSITE" id="PS50044">
    <property type="entry name" value="SIGMA54_3"/>
    <property type="match status" value="1"/>
</dbReference>
<evidence type="ECO:0000256" key="2">
    <source>
        <dbReference type="ARBA" id="ARBA00022478"/>
    </source>
</evidence>
<dbReference type="PANTHER" id="PTHR32248">
    <property type="entry name" value="RNA POLYMERASE SIGMA-54 FACTOR"/>
    <property type="match status" value="1"/>
</dbReference>
<dbReference type="Pfam" id="PF00309">
    <property type="entry name" value="Sigma54_AID"/>
    <property type="match status" value="1"/>
</dbReference>
<keyword evidence="8" id="KW-0804">Transcription</keyword>
<keyword evidence="4" id="KW-0548">Nucleotidyltransferase</keyword>
<dbReference type="GO" id="GO:0016987">
    <property type="term" value="F:sigma factor activity"/>
    <property type="evidence" value="ECO:0007669"/>
    <property type="project" value="UniProtKB-KW"/>
</dbReference>
<gene>
    <name evidence="11" type="ORF">SY83_01180</name>
</gene>
<keyword evidence="3" id="KW-0808">Transferase</keyword>
<dbReference type="GO" id="GO:0001216">
    <property type="term" value="F:DNA-binding transcription activator activity"/>
    <property type="evidence" value="ECO:0007669"/>
    <property type="project" value="InterPro"/>
</dbReference>
<keyword evidence="5" id="KW-0805">Transcription regulation</keyword>
<dbReference type="Gene3D" id="1.10.10.1330">
    <property type="entry name" value="RNA polymerase sigma-54 factor, core-binding domain"/>
    <property type="match status" value="1"/>
</dbReference>
<feature type="domain" description="RNA polymerase sigma factor 54 core-binding" evidence="10">
    <location>
        <begin position="76"/>
        <end position="263"/>
    </location>
</feature>
<dbReference type="GO" id="GO:0003677">
    <property type="term" value="F:DNA binding"/>
    <property type="evidence" value="ECO:0007669"/>
    <property type="project" value="UniProtKB-KW"/>
</dbReference>
<dbReference type="InterPro" id="IPR000394">
    <property type="entry name" value="RNA_pol_sigma_54"/>
</dbReference>
<protein>
    <recommendedName>
        <fullName evidence="13">DNA-directed RNA polymerase subunit sigma</fullName>
    </recommendedName>
</protein>
<dbReference type="NCBIfam" id="TIGR02395">
    <property type="entry name" value="rpoN_sigma"/>
    <property type="match status" value="1"/>
</dbReference>
<organism evidence="11 12">
    <name type="scientific">Paenibacillus swuensis</name>
    <dbReference type="NCBI Taxonomy" id="1178515"/>
    <lineage>
        <taxon>Bacteria</taxon>
        <taxon>Bacillati</taxon>
        <taxon>Bacillota</taxon>
        <taxon>Bacilli</taxon>
        <taxon>Bacillales</taxon>
        <taxon>Paenibacillaceae</taxon>
        <taxon>Paenibacillus</taxon>
    </lineage>
</organism>
<name>A0A172TE00_9BACL</name>
<dbReference type="PATRIC" id="fig|1178515.4.peg.209"/>
<dbReference type="GO" id="GO:0006352">
    <property type="term" value="P:DNA-templated transcription initiation"/>
    <property type="evidence" value="ECO:0007669"/>
    <property type="project" value="InterPro"/>
</dbReference>
<sequence length="437" mass="49420">MAVELRLNQEQTYKLALTPELRQSVQILQMSGYELTRYLEEETRDNPLLELEYRYERGKTVNRSSGQFSGEYDPFSRIQAAGETLEQQLIGQLNVLTLSVDVYDAAVFLAGSLGEQGYLETSLEEIALTTGYTIDLLKAALHQVQSFEPAGVAARNLAECLLLQVRRDADAHPLAEAVITSHLEGVAQGKLAVAAQALKVPVAMVSDALRYIRSLDPKPGTSCAPKQTHYIVPDAYIDAVEPGQYVIRMNERYMPKVTLSTFYQGVKWDLICKETSSFLKERERSADWLMRSLDHRKKTLVRVIETIVEEQMDFLRRGERYLKPMNLKVISERLNLHESTVSRAIAGKFVKLPAGIYELKYFFSSGLQTMSGEAASSRGIKSRIKLLVDQEDRRKPLSDQKIAELLQDEGVHIARRTVAKYREELRILPSSVRKSTE</sequence>
<keyword evidence="7" id="KW-0238">DNA-binding</keyword>
<evidence type="ECO:0000256" key="3">
    <source>
        <dbReference type="ARBA" id="ARBA00022679"/>
    </source>
</evidence>
<dbReference type="EMBL" id="CP011388">
    <property type="protein sequence ID" value="ANE45172.1"/>
    <property type="molecule type" value="Genomic_DNA"/>
</dbReference>
<dbReference type="GO" id="GO:0016779">
    <property type="term" value="F:nucleotidyltransferase activity"/>
    <property type="evidence" value="ECO:0007669"/>
    <property type="project" value="UniProtKB-KW"/>
</dbReference>
<dbReference type="InterPro" id="IPR007634">
    <property type="entry name" value="RNA_pol_sigma_54_DNA-bd"/>
</dbReference>
<feature type="domain" description="RNA polymerase sigma factor 54 DNA-binding" evidence="9">
    <location>
        <begin position="277"/>
        <end position="434"/>
    </location>
</feature>
<evidence type="ECO:0000313" key="11">
    <source>
        <dbReference type="EMBL" id="ANE45172.1"/>
    </source>
</evidence>
<dbReference type="InterPro" id="IPR038709">
    <property type="entry name" value="RpoN_core-bd_sf"/>
</dbReference>
<dbReference type="Proteomes" id="UP000076927">
    <property type="component" value="Chromosome"/>
</dbReference>
<dbReference type="GO" id="GO:0000428">
    <property type="term" value="C:DNA-directed RNA polymerase complex"/>
    <property type="evidence" value="ECO:0007669"/>
    <property type="project" value="UniProtKB-KW"/>
</dbReference>
<reference evidence="11 12" key="1">
    <citation type="submission" date="2015-01" db="EMBL/GenBank/DDBJ databases">
        <title>Paenibacillus swuensis/DY6/whole genome sequencing.</title>
        <authorList>
            <person name="Kim M.K."/>
            <person name="Srinivasan S."/>
            <person name="Lee J.-J."/>
        </authorList>
    </citation>
    <scope>NUCLEOTIDE SEQUENCE [LARGE SCALE GENOMIC DNA]</scope>
    <source>
        <strain evidence="11 12">DY6</strain>
    </source>
</reference>
<evidence type="ECO:0000313" key="12">
    <source>
        <dbReference type="Proteomes" id="UP000076927"/>
    </source>
</evidence>
<keyword evidence="6" id="KW-0731">Sigma factor</keyword>
<dbReference type="Gene3D" id="1.10.10.60">
    <property type="entry name" value="Homeodomain-like"/>
    <property type="match status" value="1"/>
</dbReference>
<evidence type="ECO:0000256" key="6">
    <source>
        <dbReference type="ARBA" id="ARBA00023082"/>
    </source>
</evidence>
<dbReference type="AlphaFoldDB" id="A0A172TE00"/>
<evidence type="ECO:0000256" key="1">
    <source>
        <dbReference type="ARBA" id="ARBA00008798"/>
    </source>
</evidence>
<evidence type="ECO:0008006" key="13">
    <source>
        <dbReference type="Google" id="ProtNLM"/>
    </source>
</evidence>
<accession>A0A172TE00</accession>
<dbReference type="Pfam" id="PF04963">
    <property type="entry name" value="Sigma54_CBD"/>
    <property type="match status" value="1"/>
</dbReference>
<dbReference type="Pfam" id="PF04552">
    <property type="entry name" value="Sigma54_DBD"/>
    <property type="match status" value="1"/>
</dbReference>
<keyword evidence="12" id="KW-1185">Reference proteome</keyword>
<dbReference type="STRING" id="1178515.SY83_01180"/>